<gene>
    <name evidence="7" type="ORF">LAFE_0H11914G</name>
</gene>
<dbReference type="PANTHER" id="PTHR12703:SF6">
    <property type="entry name" value="PORE MEMBRANE PROTEIN OF 33 KDA"/>
    <property type="match status" value="1"/>
</dbReference>
<evidence type="ECO:0000313" key="7">
    <source>
        <dbReference type="EMBL" id="SCW04365.1"/>
    </source>
</evidence>
<feature type="transmembrane region" description="Helical" evidence="6">
    <location>
        <begin position="185"/>
        <end position="200"/>
    </location>
</feature>
<evidence type="ECO:0000256" key="6">
    <source>
        <dbReference type="SAM" id="Phobius"/>
    </source>
</evidence>
<dbReference type="PANTHER" id="PTHR12703">
    <property type="entry name" value="TRANSMEMBRANE PROTEIN 33"/>
    <property type="match status" value="1"/>
</dbReference>
<keyword evidence="5 6" id="KW-0472">Membrane</keyword>
<dbReference type="InterPro" id="IPR005344">
    <property type="entry name" value="TMEM33/Pom33"/>
</dbReference>
<dbReference type="GO" id="GO:0071786">
    <property type="term" value="P:endoplasmic reticulum tubular network organization"/>
    <property type="evidence" value="ECO:0007669"/>
    <property type="project" value="TreeGrafter"/>
</dbReference>
<dbReference type="Proteomes" id="UP000190831">
    <property type="component" value="Chromosome H"/>
</dbReference>
<dbReference type="InterPro" id="IPR051645">
    <property type="entry name" value="PER33/POM33_regulator"/>
</dbReference>
<reference evidence="7 8" key="1">
    <citation type="submission" date="2016-03" db="EMBL/GenBank/DDBJ databases">
        <authorList>
            <person name="Devillers H."/>
        </authorList>
    </citation>
    <scope>NUCLEOTIDE SEQUENCE [LARGE SCALE GENOMIC DNA]</scope>
    <source>
        <strain evidence="7">CBS 6772</strain>
    </source>
</reference>
<keyword evidence="4 6" id="KW-1133">Transmembrane helix</keyword>
<organism evidence="7 8">
    <name type="scientific">Lachancea fermentati</name>
    <name type="common">Zygosaccharomyces fermentati</name>
    <dbReference type="NCBI Taxonomy" id="4955"/>
    <lineage>
        <taxon>Eukaryota</taxon>
        <taxon>Fungi</taxon>
        <taxon>Dikarya</taxon>
        <taxon>Ascomycota</taxon>
        <taxon>Saccharomycotina</taxon>
        <taxon>Saccharomycetes</taxon>
        <taxon>Saccharomycetales</taxon>
        <taxon>Saccharomycetaceae</taxon>
        <taxon>Lachancea</taxon>
    </lineage>
</organism>
<feature type="transmembrane region" description="Helical" evidence="6">
    <location>
        <begin position="93"/>
        <end position="118"/>
    </location>
</feature>
<evidence type="ECO:0000313" key="8">
    <source>
        <dbReference type="Proteomes" id="UP000190831"/>
    </source>
</evidence>
<feature type="transmembrane region" description="Helical" evidence="6">
    <location>
        <begin position="54"/>
        <end position="73"/>
    </location>
</feature>
<comment type="subcellular location">
    <subcellularLocation>
        <location evidence="1">Membrane</location>
        <topology evidence="1">Multi-pass membrane protein</topology>
    </subcellularLocation>
</comment>
<dbReference type="OMA" id="RAYVWIT"/>
<dbReference type="GO" id="GO:0061024">
    <property type="term" value="P:membrane organization"/>
    <property type="evidence" value="ECO:0007669"/>
    <property type="project" value="TreeGrafter"/>
</dbReference>
<keyword evidence="8" id="KW-1185">Reference proteome</keyword>
<protein>
    <submittedName>
        <fullName evidence="7">LAFE_0H11914g1_1</fullName>
    </submittedName>
</protein>
<evidence type="ECO:0000256" key="4">
    <source>
        <dbReference type="ARBA" id="ARBA00022989"/>
    </source>
</evidence>
<accession>A0A1G4MKP5</accession>
<dbReference type="EMBL" id="LT598491">
    <property type="protein sequence ID" value="SCW04365.1"/>
    <property type="molecule type" value="Genomic_DNA"/>
</dbReference>
<sequence>MSANRSAQQSTLSSFLEVARTSQFAWFIGHVVVLFSSALYLLTFRGGSSGFHNTLYRVMYLGVIESFSVIIDQQHLRSTNKTSPRDLLLDDNVLYLGVALLWIATPRLTITMVPYVVFSLFHFLTYLKSVLLPQVFHLSENSKILTLVDSFVRQNNDKSMNWSSFSELCCLIIVLLRALLWYPRSWIVAIIYSVFIKVRYEKSPYMKSCVKKWEVRLDGLVSHPKVFPQVKNIYMQFKSNIRQLGKYNLAGPSPATSAAKQN</sequence>
<dbReference type="STRING" id="4955.A0A1G4MKP5"/>
<evidence type="ECO:0000256" key="5">
    <source>
        <dbReference type="ARBA" id="ARBA00023136"/>
    </source>
</evidence>
<evidence type="ECO:0000256" key="3">
    <source>
        <dbReference type="ARBA" id="ARBA00022692"/>
    </source>
</evidence>
<comment type="similarity">
    <text evidence="2">Belongs to the PER33/POM33 family.</text>
</comment>
<feature type="transmembrane region" description="Helical" evidence="6">
    <location>
        <begin position="24"/>
        <end position="42"/>
    </location>
</feature>
<dbReference type="AlphaFoldDB" id="A0A1G4MKP5"/>
<keyword evidence="3 6" id="KW-0812">Transmembrane</keyword>
<dbReference type="Pfam" id="PF03661">
    <property type="entry name" value="TMEM33_Pom33"/>
    <property type="match status" value="1"/>
</dbReference>
<dbReference type="GO" id="GO:0005783">
    <property type="term" value="C:endoplasmic reticulum"/>
    <property type="evidence" value="ECO:0007669"/>
    <property type="project" value="TreeGrafter"/>
</dbReference>
<evidence type="ECO:0000256" key="2">
    <source>
        <dbReference type="ARBA" id="ARBA00007322"/>
    </source>
</evidence>
<dbReference type="GO" id="GO:0016020">
    <property type="term" value="C:membrane"/>
    <property type="evidence" value="ECO:0007669"/>
    <property type="project" value="UniProtKB-SubCell"/>
</dbReference>
<proteinExistence type="inferred from homology"/>
<name>A0A1G4MKP5_LACFM</name>
<dbReference type="OrthoDB" id="5581259at2759"/>
<evidence type="ECO:0000256" key="1">
    <source>
        <dbReference type="ARBA" id="ARBA00004141"/>
    </source>
</evidence>